<feature type="non-terminal residue" evidence="2">
    <location>
        <position position="1"/>
    </location>
</feature>
<evidence type="ECO:0000313" key="2">
    <source>
        <dbReference type="EMBL" id="KMS65087.1"/>
    </source>
</evidence>
<accession>A0A0J7YNC9</accession>
<feature type="region of interest" description="Disordered" evidence="1">
    <location>
        <begin position="1"/>
        <end position="45"/>
    </location>
</feature>
<sequence length="107" mass="11946">GYETDYDEHPDDSEFIPDDVDTSDVETELEEEDFEGLSDEGEEDIAGEGEEYVEGLEVGSDGGTDDEEWRVAKDSLRSWNSRIVGIARDLQKEAASGKLTGQQKQQR</sequence>
<protein>
    <submittedName>
        <fullName evidence="2">Uncharacterized protein</fullName>
    </submittedName>
</protein>
<organism evidence="2 3">
    <name type="scientific">Beta vulgaris subsp. vulgaris</name>
    <name type="common">Beet</name>
    <dbReference type="NCBI Taxonomy" id="3555"/>
    <lineage>
        <taxon>Eukaryota</taxon>
        <taxon>Viridiplantae</taxon>
        <taxon>Streptophyta</taxon>
        <taxon>Embryophyta</taxon>
        <taxon>Tracheophyta</taxon>
        <taxon>Spermatophyta</taxon>
        <taxon>Magnoliopsida</taxon>
        <taxon>eudicotyledons</taxon>
        <taxon>Gunneridae</taxon>
        <taxon>Pentapetalae</taxon>
        <taxon>Caryophyllales</taxon>
        <taxon>Chenopodiaceae</taxon>
        <taxon>Betoideae</taxon>
        <taxon>Beta</taxon>
    </lineage>
</organism>
<reference evidence="2 3" key="1">
    <citation type="journal article" date="2014" name="Nature">
        <title>The genome of the recently domesticated crop plant sugar beet (Beta vulgaris).</title>
        <authorList>
            <person name="Dohm J.C."/>
            <person name="Minoche A.E."/>
            <person name="Holtgrawe D."/>
            <person name="Capella-Gutierrez S."/>
            <person name="Zakrzewski F."/>
            <person name="Tafer H."/>
            <person name="Rupp O."/>
            <person name="Sorensen T.R."/>
            <person name="Stracke R."/>
            <person name="Reinhardt R."/>
            <person name="Goesmann A."/>
            <person name="Kraft T."/>
            <person name="Schulz B."/>
            <person name="Stadler P.F."/>
            <person name="Schmidt T."/>
            <person name="Gabaldon T."/>
            <person name="Lehrach H."/>
            <person name="Weisshaar B."/>
            <person name="Himmelbauer H."/>
        </authorList>
    </citation>
    <scope>NUCLEOTIDE SEQUENCE [LARGE SCALE GENOMIC DNA]</scope>
    <source>
        <tissue evidence="2">Taproot</tissue>
    </source>
</reference>
<dbReference type="AlphaFoldDB" id="A0A0J7YNC9"/>
<dbReference type="Proteomes" id="UP000035740">
    <property type="component" value="Unassembled WGS sequence"/>
</dbReference>
<keyword evidence="3" id="KW-1185">Reference proteome</keyword>
<dbReference type="Gramene" id="KMS65087">
    <property type="protein sequence ID" value="KMS65087"/>
    <property type="gene ID" value="BVRB_039580"/>
</dbReference>
<gene>
    <name evidence="2" type="ORF">BVRB_039580</name>
</gene>
<proteinExistence type="predicted"/>
<evidence type="ECO:0000313" key="3">
    <source>
        <dbReference type="Proteomes" id="UP000035740"/>
    </source>
</evidence>
<evidence type="ECO:0000256" key="1">
    <source>
        <dbReference type="SAM" id="MobiDB-lite"/>
    </source>
</evidence>
<name>A0A0J7YNC9_BETVV</name>
<feature type="non-terminal residue" evidence="2">
    <location>
        <position position="107"/>
    </location>
</feature>
<dbReference type="EMBL" id="KQ114891">
    <property type="protein sequence ID" value="KMS65087.1"/>
    <property type="molecule type" value="Genomic_DNA"/>
</dbReference>